<dbReference type="InterPro" id="IPR016181">
    <property type="entry name" value="Acyl_CoA_acyltransferase"/>
</dbReference>
<dbReference type="Proteomes" id="UP000005459">
    <property type="component" value="Unassembled WGS sequence"/>
</dbReference>
<evidence type="ECO:0000313" key="3">
    <source>
        <dbReference type="Proteomes" id="UP000005459"/>
    </source>
</evidence>
<gene>
    <name evidence="2" type="ORF">ThimaDRAFT_2514</name>
</gene>
<dbReference type="CDD" id="cd04301">
    <property type="entry name" value="NAT_SF"/>
    <property type="match status" value="1"/>
</dbReference>
<dbReference type="AlphaFoldDB" id="F9UC62"/>
<feature type="domain" description="N-acetyltransferase" evidence="1">
    <location>
        <begin position="5"/>
        <end position="156"/>
    </location>
</feature>
<dbReference type="Gene3D" id="3.40.630.30">
    <property type="match status" value="1"/>
</dbReference>
<dbReference type="Pfam" id="PF13527">
    <property type="entry name" value="Acetyltransf_9"/>
    <property type="match status" value="1"/>
</dbReference>
<organism evidence="2 3">
    <name type="scientific">Thiocapsa marina 5811</name>
    <dbReference type="NCBI Taxonomy" id="768671"/>
    <lineage>
        <taxon>Bacteria</taxon>
        <taxon>Pseudomonadati</taxon>
        <taxon>Pseudomonadota</taxon>
        <taxon>Gammaproteobacteria</taxon>
        <taxon>Chromatiales</taxon>
        <taxon>Chromatiaceae</taxon>
        <taxon>Thiocapsa</taxon>
    </lineage>
</organism>
<keyword evidence="2" id="KW-0808">Transferase</keyword>
<dbReference type="SUPFAM" id="SSF55729">
    <property type="entry name" value="Acyl-CoA N-acyltransferases (Nat)"/>
    <property type="match status" value="1"/>
</dbReference>
<dbReference type="eggNOG" id="COG3153">
    <property type="taxonomic scope" value="Bacteria"/>
</dbReference>
<dbReference type="InterPro" id="IPR000182">
    <property type="entry name" value="GNAT_dom"/>
</dbReference>
<dbReference type="RefSeq" id="WP_007193387.1">
    <property type="nucleotide sequence ID" value="NZ_AFWV01000008.1"/>
</dbReference>
<dbReference type="STRING" id="768671.ThimaDRAFT_2514"/>
<dbReference type="PANTHER" id="PTHR43617">
    <property type="entry name" value="L-AMINO ACID N-ACETYLTRANSFERASE"/>
    <property type="match status" value="1"/>
</dbReference>
<dbReference type="PROSITE" id="PS51186">
    <property type="entry name" value="GNAT"/>
    <property type="match status" value="1"/>
</dbReference>
<name>F9UC62_9GAMM</name>
<reference evidence="2 3" key="1">
    <citation type="submission" date="2011-06" db="EMBL/GenBank/DDBJ databases">
        <title>The draft genome of Thiocapsa marina 5811.</title>
        <authorList>
            <consortium name="US DOE Joint Genome Institute (JGI-PGF)"/>
            <person name="Lucas S."/>
            <person name="Han J."/>
            <person name="Cheng J.-F."/>
            <person name="Goodwin L."/>
            <person name="Pitluck S."/>
            <person name="Peters L."/>
            <person name="Land M.L."/>
            <person name="Hauser L."/>
            <person name="Vogl K."/>
            <person name="Liu Z."/>
            <person name="Imhoff J."/>
            <person name="Thiel V."/>
            <person name="Frigaard N.-U."/>
            <person name="Bryant D."/>
            <person name="Woyke T.J."/>
        </authorList>
    </citation>
    <scope>NUCLEOTIDE SEQUENCE [LARGE SCALE GENOMIC DNA]</scope>
    <source>
        <strain evidence="2 3">5811</strain>
    </source>
</reference>
<dbReference type="GO" id="GO:0016747">
    <property type="term" value="F:acyltransferase activity, transferring groups other than amino-acyl groups"/>
    <property type="evidence" value="ECO:0007669"/>
    <property type="project" value="InterPro"/>
</dbReference>
<sequence length="178" mass="19264">MTPDIEIRNETKNDIEEIAEVTIAAFRDLDISNQTEHVIIDALRAAEALALSLVAVLDGRVVGHIAFSPVVLSDGTRDWYGLGPVSVLPQVQRRGIGQALVREGLSRLEGMQARGCCLVGHPEYYRRFGFENCPQLVLEGVPPEVFFAVSFDGTLPQGTVVFHEGFGAVGPSSCANEV</sequence>
<accession>F9UC62</accession>
<dbReference type="PANTHER" id="PTHR43617:SF2">
    <property type="entry name" value="UPF0039 PROTEIN SLL0451"/>
    <property type="match status" value="1"/>
</dbReference>
<dbReference type="EMBL" id="AFWV01000008">
    <property type="protein sequence ID" value="EGV17975.1"/>
    <property type="molecule type" value="Genomic_DNA"/>
</dbReference>
<proteinExistence type="predicted"/>
<evidence type="ECO:0000259" key="1">
    <source>
        <dbReference type="PROSITE" id="PS51186"/>
    </source>
</evidence>
<evidence type="ECO:0000313" key="2">
    <source>
        <dbReference type="EMBL" id="EGV17975.1"/>
    </source>
</evidence>
<protein>
    <submittedName>
        <fullName evidence="2">GCN5-related N-acetyltransferase</fullName>
    </submittedName>
</protein>
<keyword evidence="3" id="KW-1185">Reference proteome</keyword>
<dbReference type="OrthoDB" id="9797178at2"/>
<dbReference type="InterPro" id="IPR050276">
    <property type="entry name" value="MshD_Acetyltransferase"/>
</dbReference>